<dbReference type="OrthoDB" id="1302053at2759"/>
<feature type="compositionally biased region" description="Basic and acidic residues" evidence="1">
    <location>
        <begin position="43"/>
        <end position="61"/>
    </location>
</feature>
<name>A0A3L6RZY7_PANMI</name>
<dbReference type="EMBL" id="PQIB02000006">
    <property type="protein sequence ID" value="RLN12596.1"/>
    <property type="molecule type" value="Genomic_DNA"/>
</dbReference>
<keyword evidence="3" id="KW-1185">Reference proteome</keyword>
<feature type="region of interest" description="Disordered" evidence="1">
    <location>
        <begin position="335"/>
        <end position="355"/>
    </location>
</feature>
<feature type="compositionally biased region" description="Basic and acidic residues" evidence="1">
    <location>
        <begin position="1"/>
        <end position="30"/>
    </location>
</feature>
<dbReference type="AlphaFoldDB" id="A0A3L6RZY7"/>
<comment type="caution">
    <text evidence="2">The sequence shown here is derived from an EMBL/GenBank/DDBJ whole genome shotgun (WGS) entry which is preliminary data.</text>
</comment>
<proteinExistence type="predicted"/>
<evidence type="ECO:0000313" key="3">
    <source>
        <dbReference type="Proteomes" id="UP000275267"/>
    </source>
</evidence>
<evidence type="ECO:0008006" key="4">
    <source>
        <dbReference type="Google" id="ProtNLM"/>
    </source>
</evidence>
<gene>
    <name evidence="2" type="ORF">C2845_PM09G09790</name>
</gene>
<protein>
    <recommendedName>
        <fullName evidence="4">Transposon protein, putative, CACTA, En/Spm sub-class</fullName>
    </recommendedName>
</protein>
<feature type="region of interest" description="Disordered" evidence="1">
    <location>
        <begin position="370"/>
        <end position="391"/>
    </location>
</feature>
<sequence length="391" mass="45761">MHAGRRDDDRGVDQDRINTGWSRDDGRSVDQDNDNMETEEVQEDQRLADTLNRDKNVEKKQGRGKNKCKKVAKLKPGEKIKVKFYNKRALSKTFSRQLGRIVRDPNITPIRVKKWTDISPVAQKHIFDAIKDKFENADQNIELDVYENEIMEHARDLWNNWRGDLNQHFVKPARNMQHAIRNCPQEIPKADWEWLVKEHFYSKEFIAKSKRNSKNRSNLKILHHSGSKPYRQIIWDNGGNENKPPTLDTLFSITHTKGGTFVDSETSNKHAQIEKQRLLNPSLSYVELVDKCFPSTRRDHVVGYGGRIKARDLRSPAISKAELVKKLAQSEQERQALQEDNQVLHEENRKVNNRMNRMEEEWAQMKKRMNANYSQYEAPESAGTRDPDEDY</sequence>
<reference evidence="3" key="1">
    <citation type="journal article" date="2019" name="Nat. Commun.">
        <title>The genome of broomcorn millet.</title>
        <authorList>
            <person name="Zou C."/>
            <person name="Miki D."/>
            <person name="Li D."/>
            <person name="Tang Q."/>
            <person name="Xiao L."/>
            <person name="Rajput S."/>
            <person name="Deng P."/>
            <person name="Jia W."/>
            <person name="Huang R."/>
            <person name="Zhang M."/>
            <person name="Sun Y."/>
            <person name="Hu J."/>
            <person name="Fu X."/>
            <person name="Schnable P.S."/>
            <person name="Li F."/>
            <person name="Zhang H."/>
            <person name="Feng B."/>
            <person name="Zhu X."/>
            <person name="Liu R."/>
            <person name="Schnable J.C."/>
            <person name="Zhu J.-K."/>
            <person name="Zhang H."/>
        </authorList>
    </citation>
    <scope>NUCLEOTIDE SEQUENCE [LARGE SCALE GENOMIC DNA]</scope>
</reference>
<dbReference type="PANTHER" id="PTHR33499:SF40">
    <property type="entry name" value="TRANSPOSASE-ASSOCIATED DOMAIN-CONTAINING PROTEIN"/>
    <property type="match status" value="1"/>
</dbReference>
<dbReference type="PANTHER" id="PTHR33499">
    <property type="entry name" value="OS12G0282400 PROTEIN-RELATED"/>
    <property type="match status" value="1"/>
</dbReference>
<organism evidence="2 3">
    <name type="scientific">Panicum miliaceum</name>
    <name type="common">Proso millet</name>
    <name type="synonym">Broomcorn millet</name>
    <dbReference type="NCBI Taxonomy" id="4540"/>
    <lineage>
        <taxon>Eukaryota</taxon>
        <taxon>Viridiplantae</taxon>
        <taxon>Streptophyta</taxon>
        <taxon>Embryophyta</taxon>
        <taxon>Tracheophyta</taxon>
        <taxon>Spermatophyta</taxon>
        <taxon>Magnoliopsida</taxon>
        <taxon>Liliopsida</taxon>
        <taxon>Poales</taxon>
        <taxon>Poaceae</taxon>
        <taxon>PACMAD clade</taxon>
        <taxon>Panicoideae</taxon>
        <taxon>Panicodae</taxon>
        <taxon>Paniceae</taxon>
        <taxon>Panicinae</taxon>
        <taxon>Panicum</taxon>
        <taxon>Panicum sect. Panicum</taxon>
    </lineage>
</organism>
<dbReference type="InterPro" id="IPR004252">
    <property type="entry name" value="Probable_transposase_24"/>
</dbReference>
<evidence type="ECO:0000256" key="1">
    <source>
        <dbReference type="SAM" id="MobiDB-lite"/>
    </source>
</evidence>
<feature type="region of interest" description="Disordered" evidence="1">
    <location>
        <begin position="1"/>
        <end position="67"/>
    </location>
</feature>
<accession>A0A3L6RZY7</accession>
<dbReference type="Proteomes" id="UP000275267">
    <property type="component" value="Unassembled WGS sequence"/>
</dbReference>
<evidence type="ECO:0000313" key="2">
    <source>
        <dbReference type="EMBL" id="RLN12596.1"/>
    </source>
</evidence>
<dbReference type="Pfam" id="PF03004">
    <property type="entry name" value="Transposase_24"/>
    <property type="match status" value="1"/>
</dbReference>
<feature type="compositionally biased region" description="Acidic residues" evidence="1">
    <location>
        <begin position="31"/>
        <end position="42"/>
    </location>
</feature>